<name>A0AC35TL21_9BILA</name>
<evidence type="ECO:0000313" key="2">
    <source>
        <dbReference type="WBParaSite" id="RSKR_0000186100.1"/>
    </source>
</evidence>
<organism evidence="1 2">
    <name type="scientific">Rhabditophanes sp. KR3021</name>
    <dbReference type="NCBI Taxonomy" id="114890"/>
    <lineage>
        <taxon>Eukaryota</taxon>
        <taxon>Metazoa</taxon>
        <taxon>Ecdysozoa</taxon>
        <taxon>Nematoda</taxon>
        <taxon>Chromadorea</taxon>
        <taxon>Rhabditida</taxon>
        <taxon>Tylenchina</taxon>
        <taxon>Panagrolaimomorpha</taxon>
        <taxon>Strongyloidoidea</taxon>
        <taxon>Alloionematidae</taxon>
        <taxon>Rhabditophanes</taxon>
    </lineage>
</organism>
<accession>A0AC35TL21</accession>
<protein>
    <submittedName>
        <fullName evidence="2">Uncharacterized protein</fullName>
    </submittedName>
</protein>
<reference evidence="2" key="1">
    <citation type="submission" date="2016-11" db="UniProtKB">
        <authorList>
            <consortium name="WormBaseParasite"/>
        </authorList>
    </citation>
    <scope>IDENTIFICATION</scope>
    <source>
        <strain evidence="2">KR3021</strain>
    </source>
</reference>
<dbReference type="WBParaSite" id="RSKR_0000186100.1">
    <property type="protein sequence ID" value="RSKR_0000186100.1"/>
    <property type="gene ID" value="RSKR_0000186100"/>
</dbReference>
<evidence type="ECO:0000313" key="1">
    <source>
        <dbReference type="Proteomes" id="UP000095286"/>
    </source>
</evidence>
<proteinExistence type="predicted"/>
<sequence>MNNSFEDFIEMFNRRDSDNSRDSFVDPFDNPSKMFYRIETLVHNGRVTRIKRYDDGTHEIIPPFGSIIDHENKESLPEEISASCSIAHGSHVEDKKWSDDGEELESDDVDEELESDRVYEQIESSDIDEGVVGKMISADVIKDNEIESPDINEGVLEEMISADVIKDDAENEDLTDASPIVVARRKRKFAKEKTQLADTNKWSAYYMAAPETIEFKGTYGLRRRRNPLLLRTFVKEKAQLADTNKWSEYYMAAPENIEFKGSYGLRRHPPRNPNQ</sequence>
<dbReference type="Proteomes" id="UP000095286">
    <property type="component" value="Unplaced"/>
</dbReference>